<dbReference type="Proteomes" id="UP000214600">
    <property type="component" value="Unassembled WGS sequence"/>
</dbReference>
<protein>
    <submittedName>
        <fullName evidence="1">Uncharacterized protein</fullName>
    </submittedName>
</protein>
<name>A0A228II39_9BURK</name>
<dbReference type="OrthoDB" id="7352393at2"/>
<comment type="caution">
    <text evidence="1">The sequence shown here is derived from an EMBL/GenBank/DDBJ whole genome shotgun (WGS) entry which is preliminary data.</text>
</comment>
<reference evidence="1 2" key="2">
    <citation type="submission" date="2017-08" db="EMBL/GenBank/DDBJ databases">
        <title>WGS of novel Burkholderia cepaca complex species.</title>
        <authorList>
            <person name="Lipuma J."/>
            <person name="Spilker T."/>
        </authorList>
    </citation>
    <scope>NUCLEOTIDE SEQUENCE [LARGE SCALE GENOMIC DNA]</scope>
    <source>
        <strain evidence="1 2">AU17325</strain>
    </source>
</reference>
<proteinExistence type="predicted"/>
<sequence>MSKNIDDFNSCVANIMGKLYESFPKQIQLSANEFPTFEDFAEDDSEEDHHRKVKEGYGLYITYFHTALFLLDEGFIRGTRSTTHTVIDDCVLTSKGLAKLQRVPKSIQDKKNALSVGELFVSLGKDVFKTTATEAVKAGIGVLLSSR</sequence>
<dbReference type="AlphaFoldDB" id="A0A228II39"/>
<evidence type="ECO:0000313" key="2">
    <source>
        <dbReference type="Proteomes" id="UP000214600"/>
    </source>
</evidence>
<dbReference type="RefSeq" id="WP_089451921.1">
    <property type="nucleotide sequence ID" value="NZ_NKFA01000008.1"/>
</dbReference>
<dbReference type="EMBL" id="NKFA01000008">
    <property type="protein sequence ID" value="OXI41809.1"/>
    <property type="molecule type" value="Genomic_DNA"/>
</dbReference>
<organism evidence="1 2">
    <name type="scientific">Burkholderia aenigmatica</name>
    <dbReference type="NCBI Taxonomy" id="2015348"/>
    <lineage>
        <taxon>Bacteria</taxon>
        <taxon>Pseudomonadati</taxon>
        <taxon>Pseudomonadota</taxon>
        <taxon>Betaproteobacteria</taxon>
        <taxon>Burkholderiales</taxon>
        <taxon>Burkholderiaceae</taxon>
        <taxon>Burkholderia</taxon>
        <taxon>Burkholderia cepacia complex</taxon>
    </lineage>
</organism>
<evidence type="ECO:0000313" key="1">
    <source>
        <dbReference type="EMBL" id="OXI41809.1"/>
    </source>
</evidence>
<reference evidence="2" key="1">
    <citation type="submission" date="2017-06" db="EMBL/GenBank/DDBJ databases">
        <authorList>
            <person name="LiPuma J."/>
            <person name="Spilker T."/>
        </authorList>
    </citation>
    <scope>NUCLEOTIDE SEQUENCE [LARGE SCALE GENOMIC DNA]</scope>
    <source>
        <strain evidence="2">AU17325</strain>
    </source>
</reference>
<accession>A0A228II39</accession>
<gene>
    <name evidence="1" type="ORF">CFB84_21320</name>
</gene>